<dbReference type="PROSITE" id="PS50975">
    <property type="entry name" value="ATP_GRASP"/>
    <property type="match status" value="1"/>
</dbReference>
<comment type="caution">
    <text evidence="3">The sequence shown here is derived from an EMBL/GenBank/DDBJ whole genome shotgun (WGS) entry which is preliminary data.</text>
</comment>
<dbReference type="SMART" id="SM00881">
    <property type="entry name" value="CoA_binding"/>
    <property type="match status" value="1"/>
</dbReference>
<evidence type="ECO:0000313" key="3">
    <source>
        <dbReference type="EMBL" id="GAA0693857.1"/>
    </source>
</evidence>
<reference evidence="3 4" key="1">
    <citation type="journal article" date="2019" name="Int. J. Syst. Evol. Microbiol.">
        <title>The Global Catalogue of Microorganisms (GCM) 10K type strain sequencing project: providing services to taxonomists for standard genome sequencing and annotation.</title>
        <authorList>
            <consortium name="The Broad Institute Genomics Platform"/>
            <consortium name="The Broad Institute Genome Sequencing Center for Infectious Disease"/>
            <person name="Wu L."/>
            <person name="Ma J."/>
        </authorList>
    </citation>
    <scope>NUCLEOTIDE SEQUENCE [LARGE SCALE GENOMIC DNA]</scope>
    <source>
        <strain evidence="3 4">JCM 15134</strain>
    </source>
</reference>
<dbReference type="InterPro" id="IPR032875">
    <property type="entry name" value="Succ_CoA_lig_flav_dom"/>
</dbReference>
<accession>A0ABN1I716</accession>
<dbReference type="InterPro" id="IPR013815">
    <property type="entry name" value="ATP_grasp_subdomain_1"/>
</dbReference>
<evidence type="ECO:0000313" key="4">
    <source>
        <dbReference type="Proteomes" id="UP001499915"/>
    </source>
</evidence>
<proteinExistence type="predicted"/>
<protein>
    <submittedName>
        <fullName evidence="3">Acetate--CoA ligase family protein</fullName>
    </submittedName>
</protein>
<dbReference type="Pfam" id="PF13380">
    <property type="entry name" value="CoA_binding_2"/>
    <property type="match status" value="1"/>
</dbReference>
<organism evidence="3 4">
    <name type="scientific">Marinobacterium maritimum</name>
    <dbReference type="NCBI Taxonomy" id="500162"/>
    <lineage>
        <taxon>Bacteria</taxon>
        <taxon>Pseudomonadati</taxon>
        <taxon>Pseudomonadota</taxon>
        <taxon>Gammaproteobacteria</taxon>
        <taxon>Oceanospirillales</taxon>
        <taxon>Oceanospirillaceae</taxon>
        <taxon>Marinobacterium</taxon>
    </lineage>
</organism>
<keyword evidence="1" id="KW-0547">Nucleotide-binding</keyword>
<dbReference type="Proteomes" id="UP001499915">
    <property type="component" value="Unassembled WGS sequence"/>
</dbReference>
<feature type="domain" description="ATP-grasp" evidence="2">
    <location>
        <begin position="481"/>
        <end position="681"/>
    </location>
</feature>
<dbReference type="Pfam" id="PF13607">
    <property type="entry name" value="Succ_CoA_lig"/>
    <property type="match status" value="1"/>
</dbReference>
<dbReference type="InterPro" id="IPR036291">
    <property type="entry name" value="NAD(P)-bd_dom_sf"/>
</dbReference>
<dbReference type="Gene3D" id="3.40.50.720">
    <property type="entry name" value="NAD(P)-binding Rossmann-like Domain"/>
    <property type="match status" value="1"/>
</dbReference>
<evidence type="ECO:0000259" key="2">
    <source>
        <dbReference type="PROSITE" id="PS50975"/>
    </source>
</evidence>
<name>A0ABN1I716_9GAMM</name>
<dbReference type="SUPFAM" id="SSF51735">
    <property type="entry name" value="NAD(P)-binding Rossmann-fold domains"/>
    <property type="match status" value="1"/>
</dbReference>
<dbReference type="EMBL" id="BAAAET010000002">
    <property type="protein sequence ID" value="GAA0693857.1"/>
    <property type="molecule type" value="Genomic_DNA"/>
</dbReference>
<dbReference type="RefSeq" id="WP_343805747.1">
    <property type="nucleotide sequence ID" value="NZ_BAAAET010000002.1"/>
</dbReference>
<keyword evidence="3" id="KW-0436">Ligase</keyword>
<gene>
    <name evidence="3" type="ORF">GCM10009104_21590</name>
</gene>
<dbReference type="GO" id="GO:0016874">
    <property type="term" value="F:ligase activity"/>
    <property type="evidence" value="ECO:0007669"/>
    <property type="project" value="UniProtKB-KW"/>
</dbReference>
<dbReference type="PANTHER" id="PTHR42793:SF4">
    <property type="entry name" value="BLL6376 PROTEIN"/>
    <property type="match status" value="1"/>
</dbReference>
<dbReference type="InterPro" id="IPR016102">
    <property type="entry name" value="Succinyl-CoA_synth-like"/>
</dbReference>
<dbReference type="SUPFAM" id="SSF52210">
    <property type="entry name" value="Succinyl-CoA synthetase domains"/>
    <property type="match status" value="2"/>
</dbReference>
<dbReference type="Gene3D" id="3.30.1490.20">
    <property type="entry name" value="ATP-grasp fold, A domain"/>
    <property type="match status" value="1"/>
</dbReference>
<evidence type="ECO:0000256" key="1">
    <source>
        <dbReference type="PROSITE-ProRule" id="PRU00409"/>
    </source>
</evidence>
<keyword evidence="4" id="KW-1185">Reference proteome</keyword>
<dbReference type="SUPFAM" id="SSF56059">
    <property type="entry name" value="Glutathione synthetase ATP-binding domain-like"/>
    <property type="match status" value="1"/>
</dbReference>
<dbReference type="Pfam" id="PF13549">
    <property type="entry name" value="ATP-grasp_5"/>
    <property type="match status" value="1"/>
</dbReference>
<sequence>MSFARFLRPRSIAVIGGREAEEVVRQCLKAGYTGEIWPVHPKKDQVEGLPVYRSVADLPAAPDAAYVAVNRTLTVSVVGELAERGAGGVICYATGFGESGEEGKQLEARLREASGDMPLLGPNCYGLLNYLDQAILWPDQQGGEQVESGVAIITQSSNVAVNFTMQQRGLPMAYVVSLGNKLKFDLQDAIREFAQQDSVTAIGLYIEGIADPVAFESAVKYARELGKPVVAIKSGRSDAAQKMALSHTASLAGSDTLINALFARAGVGRVRSMEALIEALKVLHLFGPLDGYKLGSMSPSGGDGALVADAVEDTRLELTALSDAHMQQVKTTVHELVSVSNPFDYQLFDWADQARLTDTFAAFIGREFDLSLCLFDYPHVERCSAHAWQPAQNALIDAVKRTGAKAAVLAMLPENMPEATAKLLMKQGVVPLSGLGAGLEGVEAAADIGRVWAAEAVQPLLKPAPEFDDTRLKMLDEAESKQMLAAYGLSVPENRIVASAEEAAVAAEQLGYPLVAKGLGVAHKTDVGAVKLNLHSADEVAAAIAQMASLADRFLIEKMVDGVVAEVIVGVARDEQFGPYLVIGAGGVLVELLRDSKSLLLPASREEIRTALMELRSAALFTGFRGRAEADIEAAVDAIEAIAHFTRENFDRIAELDVNPLLLRAKGQGAVAADALVRILD</sequence>
<dbReference type="InterPro" id="IPR003781">
    <property type="entry name" value="CoA-bd"/>
</dbReference>
<dbReference type="Gene3D" id="3.30.470.20">
    <property type="entry name" value="ATP-grasp fold, B domain"/>
    <property type="match status" value="1"/>
</dbReference>
<dbReference type="Gene3D" id="3.40.50.261">
    <property type="entry name" value="Succinyl-CoA synthetase domains"/>
    <property type="match status" value="2"/>
</dbReference>
<dbReference type="InterPro" id="IPR011761">
    <property type="entry name" value="ATP-grasp"/>
</dbReference>
<keyword evidence="1" id="KW-0067">ATP-binding</keyword>
<dbReference type="PANTHER" id="PTHR42793">
    <property type="entry name" value="COA BINDING DOMAIN CONTAINING PROTEIN"/>
    <property type="match status" value="1"/>
</dbReference>